<dbReference type="RefSeq" id="WP_047942878.1">
    <property type="nucleotide sequence ID" value="NZ_CP053989.1"/>
</dbReference>
<gene>
    <name evidence="12" type="ORF">ABW02_14085</name>
</gene>
<evidence type="ECO:0000256" key="2">
    <source>
        <dbReference type="ARBA" id="ARBA00022512"/>
    </source>
</evidence>
<evidence type="ECO:0000313" key="12">
    <source>
        <dbReference type="EMBL" id="KLV25944.1"/>
    </source>
</evidence>
<feature type="chain" id="PRO_5023585724" evidence="6">
    <location>
        <begin position="28"/>
        <end position="698"/>
    </location>
</feature>
<evidence type="ECO:0000256" key="5">
    <source>
        <dbReference type="ARBA" id="ARBA00023088"/>
    </source>
</evidence>
<feature type="compositionally biased region" description="Polar residues" evidence="7">
    <location>
        <begin position="652"/>
        <end position="661"/>
    </location>
</feature>
<dbReference type="PANTHER" id="PTHR11575:SF24">
    <property type="entry name" value="5'-NUCLEOTIDASE"/>
    <property type="match status" value="1"/>
</dbReference>
<keyword evidence="5" id="KW-0572">Peptidoglycan-anchor</keyword>
<sequence>MNRKRHFAFLFSIITTLALLVSVISPASTYAEESNNHFKLTIMHMNDTHARADLLPNMITAIKEVRAEDPNALVFNAGDVFSGTLYFNEYRGKADLALLNMMNLDGMIFGNHEFDLGSNENGHKSLAEFVKGAKFPFLAANVDFSGDDFMKDLQKNEFSASPEDGKIFNGIVKEINGEKVGIFGLTTEDTANISSPVNVKFLDYIKKAENAVKTFEDMGINKIIAVTHIGYDSNPDFGNDLQLAKYVDGIDVIVGGHSHTQLDEPTVIKTDENGVEKDPTLIVQAYQYAQYLGKLAVEFDENGVVSGHEGQLINASQKEADPEAAAILAPYKDKITQLSTQESGAIALKALANPRLGEGSTVSVRANETELGNLVTDAMLAKAKEKYPKTVIAFQNGGGIRAAINEGPITIGEIIAVLPFGNDPVVLELTGAEIKQILEQSVSQAPAENGGFLHIAGMKYSYDSTKDSGSRVVSMYVNINGEFQEIQPDQRYLVTTNNFTAKGGDGYPVFANAYAEGRVQDIGEVDWEQLCSYMVDDLRGEVNPVLEGRIVDLRGAEPETPGDEEEIPGDNEETPGDNEETPGDNEETPGDNEETPRDNEETPGDNEETPGDNEETPGDNGETPGDNGETPGDNGETPGDNGETPGDKGATPGTNNNADGNALPNTATNMYTMIVAGAILLAAGIGFLVFRKVKYSKI</sequence>
<dbReference type="GO" id="GO:0008253">
    <property type="term" value="F:5'-nucleotidase activity"/>
    <property type="evidence" value="ECO:0007669"/>
    <property type="project" value="TreeGrafter"/>
</dbReference>
<keyword evidence="8" id="KW-0812">Transmembrane</keyword>
<dbReference type="GO" id="GO:0009166">
    <property type="term" value="P:nucleotide catabolic process"/>
    <property type="evidence" value="ECO:0007669"/>
    <property type="project" value="InterPro"/>
</dbReference>
<evidence type="ECO:0000259" key="9">
    <source>
        <dbReference type="Pfam" id="PF00149"/>
    </source>
</evidence>
<evidence type="ECO:0000259" key="10">
    <source>
        <dbReference type="Pfam" id="PF00746"/>
    </source>
</evidence>
<evidence type="ECO:0000256" key="8">
    <source>
        <dbReference type="SAM" id="Phobius"/>
    </source>
</evidence>
<keyword evidence="8" id="KW-0472">Membrane</keyword>
<evidence type="ECO:0000256" key="3">
    <source>
        <dbReference type="ARBA" id="ARBA00022525"/>
    </source>
</evidence>
<keyword evidence="6" id="KW-0547">Nucleotide-binding</keyword>
<dbReference type="GO" id="GO:0030288">
    <property type="term" value="C:outer membrane-bounded periplasmic space"/>
    <property type="evidence" value="ECO:0007669"/>
    <property type="project" value="TreeGrafter"/>
</dbReference>
<reference evidence="12 13" key="1">
    <citation type="submission" date="2015-05" db="EMBL/GenBank/DDBJ databases">
        <title>Whole genome sequence and identification of bacterial endophytes from Costus igneus.</title>
        <authorList>
            <person name="Lee Y.P."/>
            <person name="Gan H.M."/>
            <person name="Eng W."/>
            <person name="Wheatley M.S."/>
            <person name="Caraballo A."/>
            <person name="Polter S."/>
            <person name="Savka M.A."/>
            <person name="Hudson A.O."/>
        </authorList>
    </citation>
    <scope>NUCLEOTIDE SEQUENCE [LARGE SCALE GENOMIC DNA]</scope>
    <source>
        <strain evidence="12 13">RIT379</strain>
    </source>
</reference>
<dbReference type="EMBL" id="LDPH01000012">
    <property type="protein sequence ID" value="KLV25944.1"/>
    <property type="molecule type" value="Genomic_DNA"/>
</dbReference>
<proteinExistence type="inferred from homology"/>
<feature type="domain" description="5'-Nucleotidase C-terminal" evidence="11">
    <location>
        <begin position="362"/>
        <end position="511"/>
    </location>
</feature>
<feature type="signal peptide" evidence="6">
    <location>
        <begin position="1"/>
        <end position="27"/>
    </location>
</feature>
<dbReference type="Gene3D" id="3.60.21.10">
    <property type="match status" value="1"/>
</dbReference>
<name>A0A0J1IJ28_NIACI</name>
<evidence type="ECO:0000256" key="4">
    <source>
        <dbReference type="ARBA" id="ARBA00022729"/>
    </source>
</evidence>
<dbReference type="AlphaFoldDB" id="A0A0J1IJ28"/>
<dbReference type="GO" id="GO:0000166">
    <property type="term" value="F:nucleotide binding"/>
    <property type="evidence" value="ECO:0007669"/>
    <property type="project" value="UniProtKB-KW"/>
</dbReference>
<organism evidence="12 13">
    <name type="scientific">Niallia circulans</name>
    <name type="common">Bacillus circulans</name>
    <dbReference type="NCBI Taxonomy" id="1397"/>
    <lineage>
        <taxon>Bacteria</taxon>
        <taxon>Bacillati</taxon>
        <taxon>Bacillota</taxon>
        <taxon>Bacilli</taxon>
        <taxon>Bacillales</taxon>
        <taxon>Bacillaceae</taxon>
        <taxon>Niallia</taxon>
    </lineage>
</organism>
<dbReference type="Pfam" id="PF00746">
    <property type="entry name" value="Gram_pos_anchor"/>
    <property type="match status" value="1"/>
</dbReference>
<feature type="domain" description="Calcineurin-like phosphoesterase" evidence="9">
    <location>
        <begin position="41"/>
        <end position="260"/>
    </location>
</feature>
<dbReference type="NCBIfam" id="TIGR01167">
    <property type="entry name" value="LPXTG_anchor"/>
    <property type="match status" value="1"/>
</dbReference>
<dbReference type="InterPro" id="IPR006179">
    <property type="entry name" value="5_nucleotidase/apyrase"/>
</dbReference>
<dbReference type="Gene3D" id="3.90.780.10">
    <property type="entry name" value="5'-Nucleotidase, C-terminal domain"/>
    <property type="match status" value="1"/>
</dbReference>
<dbReference type="Pfam" id="PF00149">
    <property type="entry name" value="Metallophos"/>
    <property type="match status" value="1"/>
</dbReference>
<evidence type="ECO:0000256" key="1">
    <source>
        <dbReference type="ARBA" id="ARBA00004168"/>
    </source>
</evidence>
<keyword evidence="6" id="KW-0378">Hydrolase</keyword>
<comment type="subcellular location">
    <subcellularLocation>
        <location evidence="1">Secreted</location>
        <location evidence="1">Cell wall</location>
        <topology evidence="1">Peptidoglycan-anchor</topology>
    </subcellularLocation>
</comment>
<evidence type="ECO:0000256" key="6">
    <source>
        <dbReference type="RuleBase" id="RU362119"/>
    </source>
</evidence>
<dbReference type="SUPFAM" id="SSF55816">
    <property type="entry name" value="5'-nucleotidase (syn. UDP-sugar hydrolase), C-terminal domain"/>
    <property type="match status" value="1"/>
</dbReference>
<comment type="caution">
    <text evidence="12">The sequence shown here is derived from an EMBL/GenBank/DDBJ whole genome shotgun (WGS) entry which is preliminary data.</text>
</comment>
<evidence type="ECO:0000256" key="7">
    <source>
        <dbReference type="SAM" id="MobiDB-lite"/>
    </source>
</evidence>
<accession>A0A0J1IJ28</accession>
<dbReference type="PATRIC" id="fig|1397.4.peg.965"/>
<dbReference type="PRINTS" id="PR01607">
    <property type="entry name" value="APYRASEFAMLY"/>
</dbReference>
<feature type="compositionally biased region" description="Acidic residues" evidence="7">
    <location>
        <begin position="601"/>
        <end position="617"/>
    </location>
</feature>
<feature type="compositionally biased region" description="Acidic residues" evidence="7">
    <location>
        <begin position="560"/>
        <end position="593"/>
    </location>
</feature>
<dbReference type="InterPro" id="IPR029052">
    <property type="entry name" value="Metallo-depent_PP-like"/>
</dbReference>
<dbReference type="InterPro" id="IPR004843">
    <property type="entry name" value="Calcineurin-like_PHP"/>
</dbReference>
<evidence type="ECO:0000313" key="13">
    <source>
        <dbReference type="Proteomes" id="UP000036045"/>
    </source>
</evidence>
<protein>
    <submittedName>
        <fullName evidence="12">2', 3'-cyclic nucleotide 2'-phosphodiesterase</fullName>
    </submittedName>
</protein>
<keyword evidence="2" id="KW-0134">Cell wall</keyword>
<keyword evidence="13" id="KW-1185">Reference proteome</keyword>
<dbReference type="OrthoDB" id="9801679at2"/>
<keyword evidence="4 6" id="KW-0732">Signal</keyword>
<dbReference type="PANTHER" id="PTHR11575">
    <property type="entry name" value="5'-NUCLEOTIDASE-RELATED"/>
    <property type="match status" value="1"/>
</dbReference>
<dbReference type="InterPro" id="IPR008334">
    <property type="entry name" value="5'-Nucleotdase_C"/>
</dbReference>
<feature type="region of interest" description="Disordered" evidence="7">
    <location>
        <begin position="552"/>
        <end position="661"/>
    </location>
</feature>
<keyword evidence="8" id="KW-1133">Transmembrane helix</keyword>
<dbReference type="InterPro" id="IPR019931">
    <property type="entry name" value="LPXTG_anchor"/>
</dbReference>
<dbReference type="InterPro" id="IPR036907">
    <property type="entry name" value="5'-Nucleotdase_C_sf"/>
</dbReference>
<dbReference type="SUPFAM" id="SSF56300">
    <property type="entry name" value="Metallo-dependent phosphatases"/>
    <property type="match status" value="1"/>
</dbReference>
<dbReference type="GO" id="GO:0008768">
    <property type="term" value="F:UDP-sugar diphosphatase activity"/>
    <property type="evidence" value="ECO:0007669"/>
    <property type="project" value="TreeGrafter"/>
</dbReference>
<dbReference type="GeneID" id="56348266"/>
<evidence type="ECO:0000259" key="11">
    <source>
        <dbReference type="Pfam" id="PF02872"/>
    </source>
</evidence>
<comment type="similarity">
    <text evidence="6">Belongs to the 5'-nucleotidase family.</text>
</comment>
<feature type="transmembrane region" description="Helical" evidence="8">
    <location>
        <begin position="670"/>
        <end position="690"/>
    </location>
</feature>
<keyword evidence="3" id="KW-0964">Secreted</keyword>
<dbReference type="Pfam" id="PF02872">
    <property type="entry name" value="5_nucleotid_C"/>
    <property type="match status" value="1"/>
</dbReference>
<dbReference type="Proteomes" id="UP000036045">
    <property type="component" value="Unassembled WGS sequence"/>
</dbReference>
<feature type="domain" description="Gram-positive cocci surface proteins LPxTG" evidence="10">
    <location>
        <begin position="659"/>
        <end position="693"/>
    </location>
</feature>